<dbReference type="RefSeq" id="WP_123960627.1">
    <property type="nucleotide sequence ID" value="NZ_CP033898.1"/>
</dbReference>
<feature type="transmembrane region" description="Helical" evidence="8">
    <location>
        <begin position="272"/>
        <end position="290"/>
    </location>
</feature>
<proteinExistence type="inferred from homology"/>
<evidence type="ECO:0000256" key="8">
    <source>
        <dbReference type="SAM" id="Phobius"/>
    </source>
</evidence>
<keyword evidence="6 8" id="KW-1133">Transmembrane helix</keyword>
<evidence type="ECO:0000256" key="1">
    <source>
        <dbReference type="ARBA" id="ARBA00004651"/>
    </source>
</evidence>
<comment type="subcellular location">
    <subcellularLocation>
        <location evidence="1">Cell membrane</location>
        <topology evidence="1">Multi-pass membrane protein</topology>
    </subcellularLocation>
</comment>
<evidence type="ECO:0000256" key="5">
    <source>
        <dbReference type="ARBA" id="ARBA00022692"/>
    </source>
</evidence>
<keyword evidence="4" id="KW-1003">Cell membrane</keyword>
<dbReference type="GO" id="GO:0033214">
    <property type="term" value="P:siderophore-iron import into cell"/>
    <property type="evidence" value="ECO:0007669"/>
    <property type="project" value="TreeGrafter"/>
</dbReference>
<evidence type="ECO:0000256" key="7">
    <source>
        <dbReference type="ARBA" id="ARBA00023136"/>
    </source>
</evidence>
<feature type="transmembrane region" description="Helical" evidence="8">
    <location>
        <begin position="140"/>
        <end position="163"/>
    </location>
</feature>
<reference evidence="9 10" key="1">
    <citation type="submission" date="2018-11" db="EMBL/GenBank/DDBJ databases">
        <authorList>
            <person name="Kleinhagauer T."/>
            <person name="Glaeser S.P."/>
            <person name="Spergser J."/>
            <person name="Ruckert C."/>
            <person name="Kaempfer P."/>
            <person name="Busse H.-J."/>
        </authorList>
    </citation>
    <scope>NUCLEOTIDE SEQUENCE [LARGE SCALE GENOMIC DNA]</scope>
    <source>
        <strain evidence="9 10">812CH</strain>
    </source>
</reference>
<dbReference type="PANTHER" id="PTHR30472:SF19">
    <property type="entry name" value="PETROBACTIN IMPORT SYSTEM PERMEASE PROTEIN YCLO"/>
    <property type="match status" value="1"/>
</dbReference>
<evidence type="ECO:0000256" key="3">
    <source>
        <dbReference type="ARBA" id="ARBA00022448"/>
    </source>
</evidence>
<dbReference type="GO" id="GO:0005886">
    <property type="term" value="C:plasma membrane"/>
    <property type="evidence" value="ECO:0007669"/>
    <property type="project" value="UniProtKB-SubCell"/>
</dbReference>
<feature type="transmembrane region" description="Helical" evidence="8">
    <location>
        <begin position="12"/>
        <end position="33"/>
    </location>
</feature>
<dbReference type="AlphaFoldDB" id="A0A3G6IVC3"/>
<organism evidence="9 10">
    <name type="scientific">Corynebacterium pseudopelargi</name>
    <dbReference type="NCBI Taxonomy" id="2080757"/>
    <lineage>
        <taxon>Bacteria</taxon>
        <taxon>Bacillati</taxon>
        <taxon>Actinomycetota</taxon>
        <taxon>Actinomycetes</taxon>
        <taxon>Mycobacteriales</taxon>
        <taxon>Corynebacteriaceae</taxon>
        <taxon>Corynebacterium</taxon>
    </lineage>
</organism>
<evidence type="ECO:0000256" key="2">
    <source>
        <dbReference type="ARBA" id="ARBA00007935"/>
    </source>
</evidence>
<dbReference type="Gene3D" id="1.10.3470.10">
    <property type="entry name" value="ABC transporter involved in vitamin B12 uptake, BtuC"/>
    <property type="match status" value="1"/>
</dbReference>
<dbReference type="InterPro" id="IPR037294">
    <property type="entry name" value="ABC_BtuC-like"/>
</dbReference>
<comment type="similarity">
    <text evidence="2">Belongs to the binding-protein-dependent transport system permease family. FecCD subfamily.</text>
</comment>
<feature type="transmembrane region" description="Helical" evidence="8">
    <location>
        <begin position="296"/>
        <end position="319"/>
    </location>
</feature>
<dbReference type="EMBL" id="CP033898">
    <property type="protein sequence ID" value="AZA09739.1"/>
    <property type="molecule type" value="Genomic_DNA"/>
</dbReference>
<dbReference type="GO" id="GO:0022857">
    <property type="term" value="F:transmembrane transporter activity"/>
    <property type="evidence" value="ECO:0007669"/>
    <property type="project" value="InterPro"/>
</dbReference>
<evidence type="ECO:0000256" key="6">
    <source>
        <dbReference type="ARBA" id="ARBA00022989"/>
    </source>
</evidence>
<evidence type="ECO:0000313" key="10">
    <source>
        <dbReference type="Proteomes" id="UP000271426"/>
    </source>
</evidence>
<keyword evidence="7 8" id="KW-0472">Membrane</keyword>
<feature type="transmembrane region" description="Helical" evidence="8">
    <location>
        <begin position="115"/>
        <end position="133"/>
    </location>
</feature>
<feature type="transmembrane region" description="Helical" evidence="8">
    <location>
        <begin position="183"/>
        <end position="202"/>
    </location>
</feature>
<dbReference type="Proteomes" id="UP000271426">
    <property type="component" value="Chromosome"/>
</dbReference>
<evidence type="ECO:0000313" key="9">
    <source>
        <dbReference type="EMBL" id="AZA09739.1"/>
    </source>
</evidence>
<feature type="transmembrane region" description="Helical" evidence="8">
    <location>
        <begin position="223"/>
        <end position="240"/>
    </location>
</feature>
<dbReference type="PANTHER" id="PTHR30472">
    <property type="entry name" value="FERRIC ENTEROBACTIN TRANSPORT SYSTEM PERMEASE PROTEIN"/>
    <property type="match status" value="1"/>
</dbReference>
<gene>
    <name evidence="9" type="primary">feuC</name>
    <name evidence="9" type="ORF">CPPEL_08175</name>
</gene>
<evidence type="ECO:0000256" key="4">
    <source>
        <dbReference type="ARBA" id="ARBA00022475"/>
    </source>
</evidence>
<dbReference type="OrthoDB" id="9796260at2"/>
<dbReference type="KEGG" id="cpso:CPPEL_08175"/>
<dbReference type="SUPFAM" id="SSF81345">
    <property type="entry name" value="ABC transporter involved in vitamin B12 uptake, BtuC"/>
    <property type="match status" value="1"/>
</dbReference>
<protein>
    <submittedName>
        <fullName evidence="9">Iron-uptake system permease protein FeuC</fullName>
    </submittedName>
</protein>
<accession>A0A3G6IVC3</accession>
<sequence length="324" mass="35238">MQTKAFVHSSRRYWILLISIYAIGIGCAIGLLSYDNPMPFGSETFWLIAQRRLNAVLAIALVAACQAFATLSFQTVVNNRIVTPSIMGFESLYRTIHTATVFFGVAALSHTFSMFIFQLVLMVGFSLLLYAWLLGKDMHAMLLVGIVLGGGLGSLATFMQRLLTPSEFDLLTARLFGSIANAQAQYFPIAIPLVLIGVAVLLSKANTLNVMALGKQAAQNLGLNYRREALILLVLVSILMATSTALVGPMTFLGFLVVTLTYQIAGTEDHRYLLPLAFGLAFAILTSAYFVLNHVFYAQGVVSVIIELVGGLVFLLVLLRKGTL</sequence>
<dbReference type="InterPro" id="IPR000522">
    <property type="entry name" value="ABC_transptr_permease_BtuC"/>
</dbReference>
<dbReference type="PROSITE" id="PS51257">
    <property type="entry name" value="PROKAR_LIPOPROTEIN"/>
    <property type="match status" value="1"/>
</dbReference>
<dbReference type="Pfam" id="PF01032">
    <property type="entry name" value="FecCD"/>
    <property type="match status" value="1"/>
</dbReference>
<keyword evidence="10" id="KW-1185">Reference proteome</keyword>
<feature type="transmembrane region" description="Helical" evidence="8">
    <location>
        <begin position="53"/>
        <end position="71"/>
    </location>
</feature>
<feature type="transmembrane region" description="Helical" evidence="8">
    <location>
        <begin position="92"/>
        <end position="109"/>
    </location>
</feature>
<name>A0A3G6IVC3_9CORY</name>
<keyword evidence="5 8" id="KW-0812">Transmembrane</keyword>
<keyword evidence="3" id="KW-0813">Transport</keyword>